<feature type="region of interest" description="Disordered" evidence="1">
    <location>
        <begin position="2005"/>
        <end position="2050"/>
    </location>
</feature>
<feature type="compositionally biased region" description="Polar residues" evidence="1">
    <location>
        <begin position="433"/>
        <end position="448"/>
    </location>
</feature>
<feature type="region of interest" description="Disordered" evidence="1">
    <location>
        <begin position="1761"/>
        <end position="1781"/>
    </location>
</feature>
<accession>A0AAW1V4L2</accession>
<feature type="compositionally biased region" description="Polar residues" evidence="1">
    <location>
        <begin position="2005"/>
        <end position="2018"/>
    </location>
</feature>
<feature type="compositionally biased region" description="Basic and acidic residues" evidence="1">
    <location>
        <begin position="1213"/>
        <end position="1230"/>
    </location>
</feature>
<evidence type="ECO:0000256" key="1">
    <source>
        <dbReference type="SAM" id="MobiDB-lite"/>
    </source>
</evidence>
<name>A0AAW1V4L2_9CUCU</name>
<comment type="caution">
    <text evidence="2">The sequence shown here is derived from an EMBL/GenBank/DDBJ whole genome shotgun (WGS) entry which is preliminary data.</text>
</comment>
<feature type="compositionally biased region" description="Basic and acidic residues" evidence="1">
    <location>
        <begin position="1285"/>
        <end position="1296"/>
    </location>
</feature>
<evidence type="ECO:0008006" key="4">
    <source>
        <dbReference type="Google" id="ProtNLM"/>
    </source>
</evidence>
<keyword evidence="3" id="KW-1185">Reference proteome</keyword>
<dbReference type="Proteomes" id="UP001431783">
    <property type="component" value="Unassembled WGS sequence"/>
</dbReference>
<feature type="compositionally biased region" description="Basic and acidic residues" evidence="1">
    <location>
        <begin position="2040"/>
        <end position="2050"/>
    </location>
</feature>
<gene>
    <name evidence="2" type="ORF">WA026_018464</name>
</gene>
<feature type="compositionally biased region" description="Basic residues" evidence="1">
    <location>
        <begin position="2024"/>
        <end position="2039"/>
    </location>
</feature>
<evidence type="ECO:0000313" key="2">
    <source>
        <dbReference type="EMBL" id="KAK9886814.1"/>
    </source>
</evidence>
<reference evidence="2 3" key="1">
    <citation type="submission" date="2023-03" db="EMBL/GenBank/DDBJ databases">
        <title>Genome insight into feeding habits of ladybird beetles.</title>
        <authorList>
            <person name="Li H.-S."/>
            <person name="Huang Y.-H."/>
            <person name="Pang H."/>
        </authorList>
    </citation>
    <scope>NUCLEOTIDE SEQUENCE [LARGE SCALE GENOMIC DNA]</scope>
    <source>
        <strain evidence="2">SYSU_2023b</strain>
        <tissue evidence="2">Whole body</tissue>
    </source>
</reference>
<sequence>MEYSDTVKIEADHKVFIDLDDGDCPEDPVVDWNLQMKRFFDKNAGVVGENNLVKVMKEYIKSITARAIHFEDIGTLKMMVEKHIEHIYWLYKDLDLRFSDTYLENMEHIITFYLNLILRFLLALKKKMKVTQSRVSDESESVIKRMSSYLLESEYHIFHVLIRQTINYSDNLVKDVLNILQSNICKQLFKNLYMHYLFSSPLTDKSDEAFCRVYIIFENWKAFEGNRQDEQINNLMTDLLGRGSECIKDNKFLTLILKPQVSVISELMRTVGCDPAITKAYFDYIKSRQKQDLEILDDIEKLALEDRGWEEEDDQDDVYNEVFKKMVGDSLKDFIDYTQNNTDVKDGQEFKSLPVEQDDEVIYCDSDSDSDVEIVSIKPSSSYGKAVNVSQRLYIQSLKTTGTIKPPKTSFLDSISIDSDKKASTIDSKKENCTSNKNLRPNPLSQVFRNAEFKSADDPKPHEVDNESHPKHDTINSGMSNQECHSRTVEQLENSNINLSSSSETESSQDLESTSNITLKSTTGQLNSSSLQDNNPIDESLRVIIENDVLTKIRTNMNDLNINISNPIENSHCHQSASPQICENEIGDTLHCSDVSCSEGLEADSCIEPLTVSSDGKAQIEESGSSISNILQKEANRKECSTILNQTNTLTENNTPTEDTQITTTNIHVCHWSKLQEQNSLVSNREREVVSQNLQTESYVDPKLQFEKKSLKDPCHSLNKDSSKSACDVNSNVSTLSLEPIISLHKEDETLIENSTLPECQSTIDETDPTSCGTKVIEVSNESNEPPMELHVLCNSNESKHVTQNSLMVSKVNDVASEKFVEKEVAITNYIHAEDVNHRSDNQVENQLYKQISLHSDEQLDLQSFPSEMQIDYPANVSSVCKINKVIDQNGKTAQTIDSVESSKSEITNSTILPEKLVRCNGTHIIKEVFKKDLTLRKGQFKLLKRRHSDSNVYESSVSNRWGADLMCEKFDFKVVHADSLSQESVHPSLVCGQSNMFLDTGQVVAPPPIDTGQSQTIAELSSPMTDPGEEPVADPVNHINQKTAQHMCSVKRTKTQSDKDELCGYPTPPGSEEDIDDTQPDPVYSKIFPTPACSTAVDCYRSDRAVFRLDSETEHDVTVDDSTTTVKDVSQIRSTDNRKDLPAETVVPDIAYNDQTMSENDFLTEEIDPRDSMVSLEEEELLERLSDEERNEENETASRNLAKSFAQIARDAVCDHDSEDSPKHTRSVHESGLNRNATPTRSKAEMSENMENLVDIAQVSENCEKRFDFYNSPTPSSKKRKRQLKDIQNAREKSQIKRRKMARKVETRIKSFDEFEADVWNRQSPIVKFAYDCDAYESDTDETTSQHSNLPNPRMESIETPTSAEKPPSPIEKHVRVNGSSMNLPPLSCSNPVPKHPPLKGILKKVEQSHSYHPLHPVDDDPTSSYVYIHVEPDPDIGRGKMRNEGSWIKVSRKSLNAYKVSRNYKKLFERYPRVCVNCVNLERKNISDSSKQLLRKTNLELSCRIDYNKGTNDHKISFLEQPAIDESSTTVNTRNPSFEIGLRPGTVNLYNEIVSIESTDDNLSHAVQLHIPPISPCLSPTSNASSEFSDPTNLIPYQDIERALQVVEPDDQTCYNSPAEQSDSLQRHSGVDMLDNMSVEAIKLLSNNADFHKIFSDFDGEILIENVPVLETEETENILSIDGTFIKLPPKVDVRLSDKLSDDLILNLKSDEELLKKICQELETNSLVYSISNTTDNAAVVNPEILQFSEDTYRDSNRLTSSANEIPTPEPGAHSVDDKEGKVNVFSQNSIISTAKSDFSSPTSFLPNGSEGRLKTLENCFSLDYQSDKHTNILQNNCNLDTINVSVESVANIQVNLPTSQISPQVSHCSLANNHYFPSAQVNSQSFQNSQMYHTPQVSAQIFQSSRIGQPLICSTLNDPSLHQSHVGNLTIPTDSLIELSHNSVEQNNCLTTQNSMDISASNLSVTAMSNASFYSSLNPLQVITGALEPLQTEVVSSQCVQKLSDDVSSSTNNTLPYSSEKKKKASKRGRPPKKPKTTKEKSHVKRPDITDCYQERVPPIYDQELLPTQTYIATDQGKSLQKPAESVNVKKKVNKESVIADSNRTSSVANVQGKQKLLPMPVPQTFNFETDTLKQEVYKIRLESGKVENSENDAEFETHLPLKKRKLSIPVPITSSSLEASKPTTSTLENVESNEISYPATPMLSIADFYIPASSRPFKTPAEKKQLPVDPSPLPPIRYDLPNDATPFTCNMNTFNSNVYYLNECPYNVKLDGSSYCPPPPVLFPPESFGRSN</sequence>
<feature type="compositionally biased region" description="Basic and acidic residues" evidence="1">
    <location>
        <begin position="423"/>
        <end position="432"/>
    </location>
</feature>
<proteinExistence type="predicted"/>
<feature type="region of interest" description="Disordered" evidence="1">
    <location>
        <begin position="423"/>
        <end position="487"/>
    </location>
</feature>
<feature type="region of interest" description="Disordered" evidence="1">
    <location>
        <begin position="1269"/>
        <end position="1302"/>
    </location>
</feature>
<protein>
    <recommendedName>
        <fullName evidence="4">Timeless</fullName>
    </recommendedName>
</protein>
<feature type="region of interest" description="Disordered" evidence="1">
    <location>
        <begin position="1213"/>
        <end position="1248"/>
    </location>
</feature>
<dbReference type="EMBL" id="JARQZJ010000102">
    <property type="protein sequence ID" value="KAK9886814.1"/>
    <property type="molecule type" value="Genomic_DNA"/>
</dbReference>
<feature type="region of interest" description="Disordered" evidence="1">
    <location>
        <begin position="1339"/>
        <end position="1371"/>
    </location>
</feature>
<organism evidence="2 3">
    <name type="scientific">Henosepilachna vigintioctopunctata</name>
    <dbReference type="NCBI Taxonomy" id="420089"/>
    <lineage>
        <taxon>Eukaryota</taxon>
        <taxon>Metazoa</taxon>
        <taxon>Ecdysozoa</taxon>
        <taxon>Arthropoda</taxon>
        <taxon>Hexapoda</taxon>
        <taxon>Insecta</taxon>
        <taxon>Pterygota</taxon>
        <taxon>Neoptera</taxon>
        <taxon>Endopterygota</taxon>
        <taxon>Coleoptera</taxon>
        <taxon>Polyphaga</taxon>
        <taxon>Cucujiformia</taxon>
        <taxon>Coccinelloidea</taxon>
        <taxon>Coccinellidae</taxon>
        <taxon>Epilachninae</taxon>
        <taxon>Epilachnini</taxon>
        <taxon>Henosepilachna</taxon>
    </lineage>
</organism>
<evidence type="ECO:0000313" key="3">
    <source>
        <dbReference type="Proteomes" id="UP001431783"/>
    </source>
</evidence>
<feature type="compositionally biased region" description="Basic and acidic residues" evidence="1">
    <location>
        <begin position="451"/>
        <end position="474"/>
    </location>
</feature>